<evidence type="ECO:0000313" key="2">
    <source>
        <dbReference type="Proteomes" id="UP001152484"/>
    </source>
</evidence>
<dbReference type="AlphaFoldDB" id="A0A9P0ZNF6"/>
<keyword evidence="2" id="KW-1185">Reference proteome</keyword>
<proteinExistence type="predicted"/>
<dbReference type="Proteomes" id="UP001152484">
    <property type="component" value="Unassembled WGS sequence"/>
</dbReference>
<reference evidence="1" key="1">
    <citation type="submission" date="2022-07" db="EMBL/GenBank/DDBJ databases">
        <authorList>
            <person name="Macas J."/>
            <person name="Novak P."/>
            <person name="Neumann P."/>
        </authorList>
    </citation>
    <scope>NUCLEOTIDE SEQUENCE</scope>
</reference>
<gene>
    <name evidence="1" type="ORF">CEURO_LOCUS17410</name>
</gene>
<accession>A0A9P0ZNF6</accession>
<dbReference type="EMBL" id="CAMAPE010000050">
    <property type="protein sequence ID" value="CAH9106682.1"/>
    <property type="molecule type" value="Genomic_DNA"/>
</dbReference>
<name>A0A9P0ZNF6_CUSEU</name>
<comment type="caution">
    <text evidence="1">The sequence shown here is derived from an EMBL/GenBank/DDBJ whole genome shotgun (WGS) entry which is preliminary data.</text>
</comment>
<sequence length="102" mass="11810">MELAKIFETIKKGKLIKFYSPKGMLHILSCHLCNTHIHRELRKIRDLRWGLHRQSPAQMTGVSACVHHAIDEGFAIDDLQVKKKCMPSNLSWCHNAKLHNRV</sequence>
<organism evidence="1 2">
    <name type="scientific">Cuscuta europaea</name>
    <name type="common">European dodder</name>
    <dbReference type="NCBI Taxonomy" id="41803"/>
    <lineage>
        <taxon>Eukaryota</taxon>
        <taxon>Viridiplantae</taxon>
        <taxon>Streptophyta</taxon>
        <taxon>Embryophyta</taxon>
        <taxon>Tracheophyta</taxon>
        <taxon>Spermatophyta</taxon>
        <taxon>Magnoliopsida</taxon>
        <taxon>eudicotyledons</taxon>
        <taxon>Gunneridae</taxon>
        <taxon>Pentapetalae</taxon>
        <taxon>asterids</taxon>
        <taxon>lamiids</taxon>
        <taxon>Solanales</taxon>
        <taxon>Convolvulaceae</taxon>
        <taxon>Cuscuteae</taxon>
        <taxon>Cuscuta</taxon>
        <taxon>Cuscuta subgen. Cuscuta</taxon>
    </lineage>
</organism>
<evidence type="ECO:0000313" key="1">
    <source>
        <dbReference type="EMBL" id="CAH9106682.1"/>
    </source>
</evidence>
<protein>
    <submittedName>
        <fullName evidence="1">Uncharacterized protein</fullName>
    </submittedName>
</protein>